<comment type="similarity">
    <text evidence="7">Belongs to the TonB-dependent receptor family.</text>
</comment>
<feature type="signal peptide" evidence="8">
    <location>
        <begin position="1"/>
        <end position="22"/>
    </location>
</feature>
<keyword evidence="6 7" id="KW-0998">Cell outer membrane</keyword>
<dbReference type="Gene3D" id="2.40.170.20">
    <property type="entry name" value="TonB-dependent receptor, beta-barrel domain"/>
    <property type="match status" value="1"/>
</dbReference>
<evidence type="ECO:0000256" key="6">
    <source>
        <dbReference type="ARBA" id="ARBA00023237"/>
    </source>
</evidence>
<dbReference type="InterPro" id="IPR008969">
    <property type="entry name" value="CarboxyPept-like_regulatory"/>
</dbReference>
<evidence type="ECO:0000256" key="1">
    <source>
        <dbReference type="ARBA" id="ARBA00004571"/>
    </source>
</evidence>
<dbReference type="Pfam" id="PF07715">
    <property type="entry name" value="Plug"/>
    <property type="match status" value="1"/>
</dbReference>
<dbReference type="Proteomes" id="UP000800984">
    <property type="component" value="Unassembled WGS sequence"/>
</dbReference>
<dbReference type="Gene3D" id="2.170.130.10">
    <property type="entry name" value="TonB-dependent receptor, plug domain"/>
    <property type="match status" value="1"/>
</dbReference>
<proteinExistence type="inferred from homology"/>
<dbReference type="InterPro" id="IPR012910">
    <property type="entry name" value="Plug_dom"/>
</dbReference>
<keyword evidence="8" id="KW-0732">Signal</keyword>
<dbReference type="Gene3D" id="2.60.40.1120">
    <property type="entry name" value="Carboxypeptidase-like, regulatory domain"/>
    <property type="match status" value="1"/>
</dbReference>
<dbReference type="InterPro" id="IPR023996">
    <property type="entry name" value="TonB-dep_OMP_SusC/RagA"/>
</dbReference>
<evidence type="ECO:0000259" key="9">
    <source>
        <dbReference type="Pfam" id="PF07715"/>
    </source>
</evidence>
<keyword evidence="3 7" id="KW-1134">Transmembrane beta strand</keyword>
<evidence type="ECO:0000256" key="5">
    <source>
        <dbReference type="ARBA" id="ARBA00023136"/>
    </source>
</evidence>
<dbReference type="InterPro" id="IPR036942">
    <property type="entry name" value="Beta-barrel_TonB_sf"/>
</dbReference>
<dbReference type="SUPFAM" id="SSF49464">
    <property type="entry name" value="Carboxypeptidase regulatory domain-like"/>
    <property type="match status" value="1"/>
</dbReference>
<dbReference type="InterPro" id="IPR023997">
    <property type="entry name" value="TonB-dep_OMP_SusC/RagA_CS"/>
</dbReference>
<protein>
    <submittedName>
        <fullName evidence="10">SusC/RagA family TonB-linked outer membrane protein</fullName>
    </submittedName>
</protein>
<dbReference type="Pfam" id="PF13715">
    <property type="entry name" value="CarbopepD_reg_2"/>
    <property type="match status" value="1"/>
</dbReference>
<comment type="caution">
    <text evidence="10">The sequence shown here is derived from an EMBL/GenBank/DDBJ whole genome shotgun (WGS) entry which is preliminary data.</text>
</comment>
<evidence type="ECO:0000256" key="4">
    <source>
        <dbReference type="ARBA" id="ARBA00022692"/>
    </source>
</evidence>
<keyword evidence="5 7" id="KW-0472">Membrane</keyword>
<evidence type="ECO:0000313" key="11">
    <source>
        <dbReference type="Proteomes" id="UP000800984"/>
    </source>
</evidence>
<keyword evidence="2 7" id="KW-0813">Transport</keyword>
<keyword evidence="4 7" id="KW-0812">Transmembrane</keyword>
<dbReference type="InterPro" id="IPR037066">
    <property type="entry name" value="Plug_dom_sf"/>
</dbReference>
<dbReference type="NCBIfam" id="TIGR04057">
    <property type="entry name" value="SusC_RagA_signa"/>
    <property type="match status" value="1"/>
</dbReference>
<evidence type="ECO:0000256" key="7">
    <source>
        <dbReference type="PROSITE-ProRule" id="PRU01360"/>
    </source>
</evidence>
<name>A0ABX0I298_9FLAO</name>
<sequence length="1026" mass="113548">MRSKFKWIFTLLVALTMQFSFAQQKTVTGTVTSEGAALPGATVRIAGTQLGTQTDENGKFSIKAAQGDVLEISFLDKATEKVTVGAGNVVNVVLANKAATEIEVVQITGYRTVTKKTSNVADASVSAKTIENRPNANAINTLQGQLAGVNITASTGQPGAKSSVIIRGLATINGSSDPLYVIDGFPTTADNFRTINSNDIESVTVLKDAIAISQYGNRGSNGVIVVKTRKAKFGNNLTTFRYSSQYGVATLQDPKYRYANAQQLLKLEQGLGVGIGAGLTDAEIDSYTTNTDWVDYFFRPATTLSHNLSIENSSKKMSSFTSLGYMSQDGVLETTGLQRFNLRNNINGKSENEKFKFQVNTAFGYSKNNEATNLGDGAINRNYALGAYLSAPHVSPDVYQGSQSALDFFNNTPGLLATPIMLIDKLQTYKNLTDESRFDVATDFSYNFMKDFTARAKVNGTLLTNRFFQAEFPNSFNALLFSSTPGVSSLDGGNFNGFEDINSRREFYYNNLFALEYNKKFNDHTFFASANFEYNHSRLHTNNFRQRGLNPLTFVPNTGAGYVADTGANDFYVPQISASQLRQDLVSYFGIFDYDFKSKYGISANIRRDGTSRFAEDYRWGTFYSVGARWNIDEESFMDGFNNIDVLKLRASYGTTGNERIVGGTVFAGIVNPTFSNNFSVANNTYNGQQGITYGLGFPEVQWEVTTNSNVGIDLEMYKSRLRMNLDFYNRLTEDIFLDSPVQAAVGSSTIRKNSEADITNKGIELNIAYDLINNPEKDLKFTLRANGSYNKNTVGGITTNDGKIFDVNTAGYTLITQNGGSIYEPFVYPYVGVNPANGNLLFADINGNPTENPFSTDRRATGKSFIPVYQGGFGFDFDYKGFFASSTFTFVYDVWRFDTDEENLYDVGNIGQFNVSSDMLNAWTTSNTNTNIPSLSATNLAAQGNSDRFLRDASYIRLRNVQLGYRLPKKNLKKLFITDLAFTLQAENLFTFTKWDGFDAESTRTADFYQYPTPRIYTFGIDVKF</sequence>
<feature type="chain" id="PRO_5047464968" evidence="8">
    <location>
        <begin position="23"/>
        <end position="1026"/>
    </location>
</feature>
<evidence type="ECO:0000256" key="3">
    <source>
        <dbReference type="ARBA" id="ARBA00022452"/>
    </source>
</evidence>
<evidence type="ECO:0000256" key="8">
    <source>
        <dbReference type="SAM" id="SignalP"/>
    </source>
</evidence>
<evidence type="ECO:0000313" key="10">
    <source>
        <dbReference type="EMBL" id="NHM00866.1"/>
    </source>
</evidence>
<dbReference type="NCBIfam" id="TIGR04056">
    <property type="entry name" value="OMP_RagA_SusC"/>
    <property type="match status" value="1"/>
</dbReference>
<gene>
    <name evidence="10" type="ORF">G4D72_01930</name>
</gene>
<dbReference type="PROSITE" id="PS52016">
    <property type="entry name" value="TONB_DEPENDENT_REC_3"/>
    <property type="match status" value="1"/>
</dbReference>
<keyword evidence="11" id="KW-1185">Reference proteome</keyword>
<dbReference type="RefSeq" id="WP_166075901.1">
    <property type="nucleotide sequence ID" value="NZ_JAAJBT010000001.1"/>
</dbReference>
<dbReference type="EMBL" id="JAAJBT010000001">
    <property type="protein sequence ID" value="NHM00866.1"/>
    <property type="molecule type" value="Genomic_DNA"/>
</dbReference>
<evidence type="ECO:0000256" key="2">
    <source>
        <dbReference type="ARBA" id="ARBA00022448"/>
    </source>
</evidence>
<dbReference type="SUPFAM" id="SSF56935">
    <property type="entry name" value="Porins"/>
    <property type="match status" value="1"/>
</dbReference>
<comment type="subcellular location">
    <subcellularLocation>
        <location evidence="1 7">Cell outer membrane</location>
        <topology evidence="1 7">Multi-pass membrane protein</topology>
    </subcellularLocation>
</comment>
<dbReference type="InterPro" id="IPR039426">
    <property type="entry name" value="TonB-dep_rcpt-like"/>
</dbReference>
<accession>A0ABX0I298</accession>
<feature type="domain" description="TonB-dependent receptor plug" evidence="9">
    <location>
        <begin position="118"/>
        <end position="223"/>
    </location>
</feature>
<organism evidence="10 11">
    <name type="scientific">Flavobacterium difficile</name>
    <dbReference type="NCBI Taxonomy" id="2709659"/>
    <lineage>
        <taxon>Bacteria</taxon>
        <taxon>Pseudomonadati</taxon>
        <taxon>Bacteroidota</taxon>
        <taxon>Flavobacteriia</taxon>
        <taxon>Flavobacteriales</taxon>
        <taxon>Flavobacteriaceae</taxon>
        <taxon>Flavobacterium</taxon>
    </lineage>
</organism>
<reference evidence="10 11" key="1">
    <citation type="submission" date="2020-02" db="EMBL/GenBank/DDBJ databases">
        <authorList>
            <person name="Chen W.-M."/>
        </authorList>
    </citation>
    <scope>NUCLEOTIDE SEQUENCE [LARGE SCALE GENOMIC DNA]</scope>
    <source>
        <strain evidence="10 11">KDG-16</strain>
    </source>
</reference>